<dbReference type="PANTHER" id="PTHR10792">
    <property type="entry name" value="60S RIBOSOMAL PROTEIN L24"/>
    <property type="match status" value="1"/>
</dbReference>
<feature type="domain" description="D-isomer specific 2-hydroxyacid dehydrogenase NAD-binding" evidence="4">
    <location>
        <begin position="9"/>
        <end position="68"/>
    </location>
</feature>
<evidence type="ECO:0000313" key="6">
    <source>
        <dbReference type="Proteomes" id="UP001396898"/>
    </source>
</evidence>
<sequence length="266" mass="30826">MILPEGKVVLTIHTPLLASTLDLLVEEELMKMKKTARVLNLALGGVYNEAAFLKAFDEGWHAGAGLDTSFIPTEVNVACDDGEPFVRNDAKQFRFCRSKCHKNFKMKRNPRKLQWTKAYRKAAGKEMTVDSTLQFAARRNVPVRYNRDLWQKTMQAMSRINEIRSKRERVFYKKRMAGKRERELARDRKLVQTHSHLLPRMRGSEKRRLAIEQGLAQEEINRLEEENVLPVKTNKPFGKEKIRQKVRIDGGVEEEAPDNDMDIDSE</sequence>
<evidence type="ECO:0000313" key="5">
    <source>
        <dbReference type="EMBL" id="KAK8035964.1"/>
    </source>
</evidence>
<dbReference type="Pfam" id="PF02826">
    <property type="entry name" value="2-Hacid_dh_C"/>
    <property type="match status" value="1"/>
</dbReference>
<dbReference type="InterPro" id="IPR038630">
    <property type="entry name" value="L24e/L24_sf"/>
</dbReference>
<keyword evidence="5" id="KW-0687">Ribonucleoprotein</keyword>
<dbReference type="InterPro" id="IPR000988">
    <property type="entry name" value="Ribosomal_eL24-rel_N"/>
</dbReference>
<dbReference type="Pfam" id="PF01246">
    <property type="entry name" value="Ribosomal_L24e"/>
    <property type="match status" value="1"/>
</dbReference>
<evidence type="ECO:0000256" key="2">
    <source>
        <dbReference type="SAM" id="MobiDB-lite"/>
    </source>
</evidence>
<feature type="domain" description="Large ribosomal subunit protein eL24-related N-terminal" evidence="3">
    <location>
        <begin position="81"/>
        <end position="129"/>
    </location>
</feature>
<dbReference type="SUPFAM" id="SSF57716">
    <property type="entry name" value="Glucocorticoid receptor-like (DNA-binding domain)"/>
    <property type="match status" value="1"/>
</dbReference>
<dbReference type="EMBL" id="JAQQWI010000005">
    <property type="protein sequence ID" value="KAK8035964.1"/>
    <property type="molecule type" value="Genomic_DNA"/>
</dbReference>
<dbReference type="Gene3D" id="3.40.50.720">
    <property type="entry name" value="NAD(P)-binding Rossmann-like Domain"/>
    <property type="match status" value="1"/>
</dbReference>
<organism evidence="5 6">
    <name type="scientific">Apiospora marii</name>
    <dbReference type="NCBI Taxonomy" id="335849"/>
    <lineage>
        <taxon>Eukaryota</taxon>
        <taxon>Fungi</taxon>
        <taxon>Dikarya</taxon>
        <taxon>Ascomycota</taxon>
        <taxon>Pezizomycotina</taxon>
        <taxon>Sordariomycetes</taxon>
        <taxon>Xylariomycetidae</taxon>
        <taxon>Amphisphaeriales</taxon>
        <taxon>Apiosporaceae</taxon>
        <taxon>Apiospora</taxon>
    </lineage>
</organism>
<reference evidence="5 6" key="1">
    <citation type="submission" date="2023-01" db="EMBL/GenBank/DDBJ databases">
        <title>Analysis of 21 Apiospora genomes using comparative genomics revels a genus with tremendous synthesis potential of carbohydrate active enzymes and secondary metabolites.</title>
        <authorList>
            <person name="Sorensen T."/>
        </authorList>
    </citation>
    <scope>NUCLEOTIDE SEQUENCE [LARGE SCALE GENOMIC DNA]</scope>
    <source>
        <strain evidence="5 6">CBS 20057</strain>
    </source>
</reference>
<keyword evidence="5" id="KW-0689">Ribosomal protein</keyword>
<dbReference type="Gene3D" id="2.30.170.20">
    <property type="entry name" value="Ribosomal protein L24e"/>
    <property type="match status" value="1"/>
</dbReference>
<proteinExistence type="inferred from homology"/>
<feature type="compositionally biased region" description="Acidic residues" evidence="2">
    <location>
        <begin position="251"/>
        <end position="266"/>
    </location>
</feature>
<dbReference type="CDD" id="cd00472">
    <property type="entry name" value="Ribosomal_L24e_L24"/>
    <property type="match status" value="1"/>
</dbReference>
<protein>
    <submittedName>
        <fullName evidence="5">Ribosomal protein L24e</fullName>
    </submittedName>
</protein>
<dbReference type="InterPro" id="IPR056366">
    <property type="entry name" value="Ribosomal_eL24"/>
</dbReference>
<gene>
    <name evidence="5" type="ORF">PG991_002037</name>
</gene>
<keyword evidence="6" id="KW-1185">Reference proteome</keyword>
<comment type="caution">
    <text evidence="5">The sequence shown here is derived from an EMBL/GenBank/DDBJ whole genome shotgun (WGS) entry which is preliminary data.</text>
</comment>
<accession>A0ABR1SNR9</accession>
<dbReference type="InterPro" id="IPR006140">
    <property type="entry name" value="D-isomer_DH_NAD-bd"/>
</dbReference>
<dbReference type="InterPro" id="IPR036291">
    <property type="entry name" value="NAD(P)-bd_dom_sf"/>
</dbReference>
<comment type="similarity">
    <text evidence="1">Belongs to the eukaryotic ribosomal protein eL24 family.</text>
</comment>
<feature type="region of interest" description="Disordered" evidence="2">
    <location>
        <begin position="246"/>
        <end position="266"/>
    </location>
</feature>
<dbReference type="Proteomes" id="UP001396898">
    <property type="component" value="Unassembled WGS sequence"/>
</dbReference>
<evidence type="ECO:0000259" key="3">
    <source>
        <dbReference type="Pfam" id="PF01246"/>
    </source>
</evidence>
<dbReference type="SUPFAM" id="SSF51735">
    <property type="entry name" value="NAD(P)-binding Rossmann-fold domains"/>
    <property type="match status" value="1"/>
</dbReference>
<dbReference type="PANTHER" id="PTHR10792:SF8">
    <property type="entry name" value="RIBOSOME BIOGENESIS PROTEIN RLP24-RELATED"/>
    <property type="match status" value="1"/>
</dbReference>
<evidence type="ECO:0000259" key="4">
    <source>
        <dbReference type="Pfam" id="PF02826"/>
    </source>
</evidence>
<evidence type="ECO:0000256" key="1">
    <source>
        <dbReference type="ARBA" id="ARBA00005647"/>
    </source>
</evidence>
<dbReference type="GO" id="GO:0005840">
    <property type="term" value="C:ribosome"/>
    <property type="evidence" value="ECO:0007669"/>
    <property type="project" value="UniProtKB-KW"/>
</dbReference>
<name>A0ABR1SNR9_9PEZI</name>